<protein>
    <submittedName>
        <fullName evidence="1">Uncharacterized protein</fullName>
    </submittedName>
</protein>
<proteinExistence type="predicted"/>
<organism evidence="1 2">
    <name type="scientific">Bacillus cereus</name>
    <dbReference type="NCBI Taxonomy" id="1396"/>
    <lineage>
        <taxon>Bacteria</taxon>
        <taxon>Bacillati</taxon>
        <taxon>Bacillota</taxon>
        <taxon>Bacilli</taxon>
        <taxon>Bacillales</taxon>
        <taxon>Bacillaceae</taxon>
        <taxon>Bacillus</taxon>
        <taxon>Bacillus cereus group</taxon>
    </lineage>
</organism>
<dbReference type="Proteomes" id="UP000321735">
    <property type="component" value="Chromosome"/>
</dbReference>
<sequence>MKYILIDPTCLSFTLNTNISGADELVQFNTFYKQLDQMLDDIKKANLKIGMSKKLYHLYLSLMPISVEKKHPIYKLAREAIQNKFKNLIKITPNFDISIEIDMSTVKHPNNITSLEVYQQWVVDHLSLISIKYLPSWCLTNVNYSISKYDYFYIIEPDKSKTIVYLANNIHQIKDSLEYSIYSLRKFSNNSLSTKINGVINNQNIKQMDDILDSQRSLFEKLVQTQLISSIQFIDYFYQNTSNCSTPHLIIKDIVSDGMSDYLNCCLVSNEVTMNGQSIEVQLAQGAGSKLAGLFNNEINSSNLDLLIPITTSPYQYS</sequence>
<gene>
    <name evidence="1" type="ORF">D0437_23370</name>
</gene>
<dbReference type="AlphaFoldDB" id="A0A9X7LZL1"/>
<dbReference type="RefSeq" id="WP_061138895.1">
    <property type="nucleotide sequence ID" value="NZ_CP031778.1"/>
</dbReference>
<name>A0A9X7LZL1_BACCE</name>
<accession>A0A9X7LZL1</accession>
<evidence type="ECO:0000313" key="2">
    <source>
        <dbReference type="Proteomes" id="UP000321735"/>
    </source>
</evidence>
<reference evidence="1 2" key="1">
    <citation type="journal article" date="2019" name="Ecotoxicol. Environ. Saf.">
        <title>Microbial characterization of heavy metal resistant bacterial strains isolated from an electroplating wastewater treatment plant.</title>
        <authorList>
            <person name="Cai X."/>
            <person name="Zheng X."/>
            <person name="Zhang D."/>
            <person name="Iqbal W."/>
            <person name="Liu C."/>
            <person name="Yang B."/>
            <person name="Zhao X."/>
            <person name="Lu X."/>
            <person name="Mao Y."/>
        </authorList>
    </citation>
    <scope>NUCLEOTIDE SEQUENCE [LARGE SCALE GENOMIC DNA]</scope>
    <source>
        <strain evidence="1 2">Co1-1</strain>
    </source>
</reference>
<dbReference type="EMBL" id="CP031778">
    <property type="protein sequence ID" value="QDZ75856.1"/>
    <property type="molecule type" value="Genomic_DNA"/>
</dbReference>
<evidence type="ECO:0000313" key="1">
    <source>
        <dbReference type="EMBL" id="QDZ75856.1"/>
    </source>
</evidence>